<evidence type="ECO:0000256" key="1">
    <source>
        <dbReference type="ARBA" id="ARBA00001946"/>
    </source>
</evidence>
<dbReference type="PANTHER" id="PTHR43046:SF14">
    <property type="entry name" value="MUTT_NUDIX FAMILY PROTEIN"/>
    <property type="match status" value="1"/>
</dbReference>
<feature type="domain" description="Nudix hydrolase" evidence="3">
    <location>
        <begin position="3"/>
        <end position="139"/>
    </location>
</feature>
<reference evidence="4 5" key="1">
    <citation type="journal article" date="2016" name="Nat. Commun.">
        <title>Thousands of microbial genomes shed light on interconnected biogeochemical processes in an aquifer system.</title>
        <authorList>
            <person name="Anantharaman K."/>
            <person name="Brown C.T."/>
            <person name="Hug L.A."/>
            <person name="Sharon I."/>
            <person name="Castelle C.J."/>
            <person name="Probst A.J."/>
            <person name="Thomas B.C."/>
            <person name="Singh A."/>
            <person name="Wilkins M.J."/>
            <person name="Karaoz U."/>
            <person name="Brodie E.L."/>
            <person name="Williams K.H."/>
            <person name="Hubbard S.S."/>
            <person name="Banfield J.F."/>
        </authorList>
    </citation>
    <scope>NUCLEOTIDE SEQUENCE [LARGE SCALE GENOMIC DNA]</scope>
</reference>
<dbReference type="AlphaFoldDB" id="A0A1F7IMM1"/>
<keyword evidence="2" id="KW-0378">Hydrolase</keyword>
<dbReference type="PROSITE" id="PS51462">
    <property type="entry name" value="NUDIX"/>
    <property type="match status" value="1"/>
</dbReference>
<dbReference type="InterPro" id="IPR000086">
    <property type="entry name" value="NUDIX_hydrolase_dom"/>
</dbReference>
<evidence type="ECO:0000313" key="5">
    <source>
        <dbReference type="Proteomes" id="UP000179072"/>
    </source>
</evidence>
<evidence type="ECO:0000259" key="3">
    <source>
        <dbReference type="PROSITE" id="PS51462"/>
    </source>
</evidence>
<feature type="non-terminal residue" evidence="4">
    <location>
        <position position="139"/>
    </location>
</feature>
<organism evidence="4 5">
    <name type="scientific">Candidatus Roizmanbacteria bacterium RIFCSPLOWO2_01_FULL_38_11</name>
    <dbReference type="NCBI Taxonomy" id="1802060"/>
    <lineage>
        <taxon>Bacteria</taxon>
        <taxon>Candidatus Roizmaniibacteriota</taxon>
    </lineage>
</organism>
<comment type="cofactor">
    <cofactor evidence="1">
        <name>Mg(2+)</name>
        <dbReference type="ChEBI" id="CHEBI:18420"/>
    </cofactor>
</comment>
<dbReference type="GO" id="GO:0016787">
    <property type="term" value="F:hydrolase activity"/>
    <property type="evidence" value="ECO:0007669"/>
    <property type="project" value="UniProtKB-KW"/>
</dbReference>
<evidence type="ECO:0000313" key="4">
    <source>
        <dbReference type="EMBL" id="OGK44616.1"/>
    </source>
</evidence>
<comment type="caution">
    <text evidence="4">The sequence shown here is derived from an EMBL/GenBank/DDBJ whole genome shotgun (WGS) entry which is preliminary data.</text>
</comment>
<dbReference type="InterPro" id="IPR020476">
    <property type="entry name" value="Nudix_hydrolase"/>
</dbReference>
<dbReference type="PANTHER" id="PTHR43046">
    <property type="entry name" value="GDP-MANNOSE MANNOSYL HYDROLASE"/>
    <property type="match status" value="1"/>
</dbReference>
<dbReference type="PRINTS" id="PR00502">
    <property type="entry name" value="NUDIXFAMILY"/>
</dbReference>
<proteinExistence type="predicted"/>
<dbReference type="SUPFAM" id="SSF55811">
    <property type="entry name" value="Nudix"/>
    <property type="match status" value="1"/>
</dbReference>
<name>A0A1F7IMM1_9BACT</name>
<dbReference type="Proteomes" id="UP000179072">
    <property type="component" value="Unassembled WGS sequence"/>
</dbReference>
<accession>A0A1F7IMM1</accession>
<gene>
    <name evidence="4" type="ORF">A2957_01010</name>
</gene>
<dbReference type="Gene3D" id="3.90.79.10">
    <property type="entry name" value="Nucleoside Triphosphate Pyrophosphohydrolase"/>
    <property type="match status" value="1"/>
</dbReference>
<dbReference type="InterPro" id="IPR015797">
    <property type="entry name" value="NUDIX_hydrolase-like_dom_sf"/>
</dbReference>
<dbReference type="EMBL" id="MGAK01000014">
    <property type="protein sequence ID" value="OGK44616.1"/>
    <property type="molecule type" value="Genomic_DNA"/>
</dbReference>
<evidence type="ECO:0000256" key="2">
    <source>
        <dbReference type="ARBA" id="ARBA00022801"/>
    </source>
</evidence>
<dbReference type="STRING" id="1802060.A2957_01010"/>
<sequence length="139" mass="16203">MKKRIVPVVLGIMEKNDTYLLTQRAELDPEDKLFLKEQLWQLPGGGIEFGETPEQAIIREMQEELSVEIKSLQLINKVFIEMRGDWQGLFLSYICTPAQENFTITLNHESSDYRWFTLAEIRKLSLFPKNKEIIQAAVE</sequence>
<protein>
    <recommendedName>
        <fullName evidence="3">Nudix hydrolase domain-containing protein</fullName>
    </recommendedName>
</protein>
<dbReference type="Pfam" id="PF00293">
    <property type="entry name" value="NUDIX"/>
    <property type="match status" value="1"/>
</dbReference>